<dbReference type="EMBL" id="JACIBY010000037">
    <property type="protein sequence ID" value="MBB3842399.1"/>
    <property type="molecule type" value="Genomic_DNA"/>
</dbReference>
<proteinExistence type="predicted"/>
<gene>
    <name evidence="2" type="ORF">FHS57_006430</name>
</gene>
<evidence type="ECO:0000256" key="1">
    <source>
        <dbReference type="SAM" id="SignalP"/>
    </source>
</evidence>
<organism evidence="2 3">
    <name type="scientific">Runella defluvii</name>
    <dbReference type="NCBI Taxonomy" id="370973"/>
    <lineage>
        <taxon>Bacteria</taxon>
        <taxon>Pseudomonadati</taxon>
        <taxon>Bacteroidota</taxon>
        <taxon>Cytophagia</taxon>
        <taxon>Cytophagales</taxon>
        <taxon>Spirosomataceae</taxon>
        <taxon>Runella</taxon>
    </lineage>
</organism>
<feature type="signal peptide" evidence="1">
    <location>
        <begin position="1"/>
        <end position="28"/>
    </location>
</feature>
<keyword evidence="1" id="KW-0732">Signal</keyword>
<evidence type="ECO:0000313" key="3">
    <source>
        <dbReference type="Proteomes" id="UP000541352"/>
    </source>
</evidence>
<sequence>MKTTAIFKNKLFLGAFLISLIASSIALVSCEDSHNPMANNTVSHLLIPTDKTINKINKTTTSVRISSSETELDLLTVKFTKALAKSLKNEEVRGFLKLEAQKKFDGDFDILFSKSKDLSLSNKKITDILIESREITASELQELMRLNFKLNIAIPINIEKWDTKNQAPLVTFIPSDYVENETITFLGFDFKGEQYLIDAIEEPNVPVIVVGSNERMDYKVSTNIGRNLRTSGNYERVEWIRCPNLSNIEGWANGAPEIRFDGVIYNIGGASAMQACSNIEYVPSRSHAKDGYTLASWTATQNLFRWYFDTSHGPNYYIQTFEVDNSGSTQTTNVSVTYQGVTSTIGLTYKEDDKKMKGELINSSHPSPATIADGNIEFVLEN</sequence>
<dbReference type="AlphaFoldDB" id="A0A7W6EU28"/>
<keyword evidence="3" id="KW-1185">Reference proteome</keyword>
<evidence type="ECO:0000313" key="2">
    <source>
        <dbReference type="EMBL" id="MBB3842399.1"/>
    </source>
</evidence>
<name>A0A7W6EU28_9BACT</name>
<dbReference type="Proteomes" id="UP000541352">
    <property type="component" value="Unassembled WGS sequence"/>
</dbReference>
<reference evidence="2 3" key="1">
    <citation type="submission" date="2020-08" db="EMBL/GenBank/DDBJ databases">
        <title>Genomic Encyclopedia of Type Strains, Phase IV (KMG-IV): sequencing the most valuable type-strain genomes for metagenomic binning, comparative biology and taxonomic classification.</title>
        <authorList>
            <person name="Goeker M."/>
        </authorList>
    </citation>
    <scope>NUCLEOTIDE SEQUENCE [LARGE SCALE GENOMIC DNA]</scope>
    <source>
        <strain evidence="2 3">DSM 17976</strain>
    </source>
</reference>
<protein>
    <submittedName>
        <fullName evidence="2">Uncharacterized protein</fullName>
    </submittedName>
</protein>
<comment type="caution">
    <text evidence="2">The sequence shown here is derived from an EMBL/GenBank/DDBJ whole genome shotgun (WGS) entry which is preliminary data.</text>
</comment>
<feature type="chain" id="PRO_5031115378" evidence="1">
    <location>
        <begin position="29"/>
        <end position="382"/>
    </location>
</feature>
<dbReference type="RefSeq" id="WP_183980751.1">
    <property type="nucleotide sequence ID" value="NZ_JACIBY010000037.1"/>
</dbReference>
<dbReference type="PROSITE" id="PS51257">
    <property type="entry name" value="PROKAR_LIPOPROTEIN"/>
    <property type="match status" value="1"/>
</dbReference>
<accession>A0A7W6EU28</accession>